<keyword evidence="4" id="KW-0539">Nucleus</keyword>
<dbReference type="EMBL" id="CAJFCJ010000019">
    <property type="protein sequence ID" value="CAD5123899.1"/>
    <property type="molecule type" value="Genomic_DNA"/>
</dbReference>
<evidence type="ECO:0000256" key="5">
    <source>
        <dbReference type="SAM" id="MobiDB-lite"/>
    </source>
</evidence>
<dbReference type="PANTHER" id="PTHR22607">
    <property type="entry name" value="DELETED IN ORAL CANCER 1/CDK2-ASSOCIATED PROTEIN 1"/>
    <property type="match status" value="1"/>
</dbReference>
<comment type="subcellular location">
    <subcellularLocation>
        <location evidence="1">Nucleus</location>
    </subcellularLocation>
</comment>
<feature type="compositionally biased region" description="Pro residues" evidence="5">
    <location>
        <begin position="31"/>
        <end position="46"/>
    </location>
</feature>
<dbReference type="OrthoDB" id="9628807at2759"/>
<proteinExistence type="inferred from homology"/>
<dbReference type="Gene3D" id="6.10.140.1300">
    <property type="match status" value="1"/>
</dbReference>
<dbReference type="GO" id="GO:0005737">
    <property type="term" value="C:cytoplasm"/>
    <property type="evidence" value="ECO:0007669"/>
    <property type="project" value="TreeGrafter"/>
</dbReference>
<name>A0A7I8W5R2_9ANNE</name>
<comment type="caution">
    <text evidence="6">The sequence shown here is derived from an EMBL/GenBank/DDBJ whole genome shotgun (WGS) entry which is preliminary data.</text>
</comment>
<evidence type="ECO:0000256" key="3">
    <source>
        <dbReference type="ARBA" id="ARBA00022553"/>
    </source>
</evidence>
<dbReference type="PANTHER" id="PTHR22607:SF3">
    <property type="entry name" value="CDK2-ASSOCIATED PROTEIN 1, ISOFORM B"/>
    <property type="match status" value="1"/>
</dbReference>
<keyword evidence="7" id="KW-1185">Reference proteome</keyword>
<keyword evidence="3" id="KW-0597">Phosphoprotein</keyword>
<sequence>MAEHESGPSSGSETPVPSNPGTPRVEDLRNTPPPVKLARQTPPPPASSVNTLPSTKPSGVAQSQSKYSQLLGVIEDMGRDIRPTYAGSKSSAERLKRGIVHARILVRECLMECERSARS</sequence>
<dbReference type="Proteomes" id="UP000549394">
    <property type="component" value="Unassembled WGS sequence"/>
</dbReference>
<feature type="region of interest" description="Disordered" evidence="5">
    <location>
        <begin position="1"/>
        <end position="66"/>
    </location>
</feature>
<feature type="compositionally biased region" description="Polar residues" evidence="5">
    <location>
        <begin position="7"/>
        <end position="21"/>
    </location>
</feature>
<organism evidence="6 7">
    <name type="scientific">Dimorphilus gyrociliatus</name>
    <dbReference type="NCBI Taxonomy" id="2664684"/>
    <lineage>
        <taxon>Eukaryota</taxon>
        <taxon>Metazoa</taxon>
        <taxon>Spiralia</taxon>
        <taxon>Lophotrochozoa</taxon>
        <taxon>Annelida</taxon>
        <taxon>Polychaeta</taxon>
        <taxon>Polychaeta incertae sedis</taxon>
        <taxon>Dinophilidae</taxon>
        <taxon>Dimorphilus</taxon>
    </lineage>
</organism>
<feature type="compositionally biased region" description="Polar residues" evidence="5">
    <location>
        <begin position="47"/>
        <end position="66"/>
    </location>
</feature>
<reference evidence="6 7" key="1">
    <citation type="submission" date="2020-08" db="EMBL/GenBank/DDBJ databases">
        <authorList>
            <person name="Hejnol A."/>
        </authorList>
    </citation>
    <scope>NUCLEOTIDE SEQUENCE [LARGE SCALE GENOMIC DNA]</scope>
</reference>
<dbReference type="InterPro" id="IPR017266">
    <property type="entry name" value="DOC_1/2"/>
</dbReference>
<dbReference type="Pfam" id="PF09806">
    <property type="entry name" value="CDK2AP"/>
    <property type="match status" value="1"/>
</dbReference>
<gene>
    <name evidence="6" type="ORF">DGYR_LOCUS11527</name>
</gene>
<dbReference type="AlphaFoldDB" id="A0A7I8W5R2"/>
<evidence type="ECO:0000313" key="6">
    <source>
        <dbReference type="EMBL" id="CAD5123899.1"/>
    </source>
</evidence>
<evidence type="ECO:0000256" key="2">
    <source>
        <dbReference type="ARBA" id="ARBA00008485"/>
    </source>
</evidence>
<protein>
    <submittedName>
        <fullName evidence="6">Uncharacterized protein</fullName>
    </submittedName>
</protein>
<evidence type="ECO:0000256" key="4">
    <source>
        <dbReference type="ARBA" id="ARBA00023242"/>
    </source>
</evidence>
<evidence type="ECO:0000256" key="1">
    <source>
        <dbReference type="ARBA" id="ARBA00004123"/>
    </source>
</evidence>
<evidence type="ECO:0000313" key="7">
    <source>
        <dbReference type="Proteomes" id="UP000549394"/>
    </source>
</evidence>
<comment type="similarity">
    <text evidence="2">Belongs to the CDK2AP family.</text>
</comment>
<accession>A0A7I8W5R2</accession>
<dbReference type="GO" id="GO:0005634">
    <property type="term" value="C:nucleus"/>
    <property type="evidence" value="ECO:0007669"/>
    <property type="project" value="UniProtKB-SubCell"/>
</dbReference>